<accession>A0A1B7TF35</accession>
<organism evidence="2 3">
    <name type="scientific">Hanseniaspora valbyensis NRRL Y-1626</name>
    <dbReference type="NCBI Taxonomy" id="766949"/>
    <lineage>
        <taxon>Eukaryota</taxon>
        <taxon>Fungi</taxon>
        <taxon>Dikarya</taxon>
        <taxon>Ascomycota</taxon>
        <taxon>Saccharomycotina</taxon>
        <taxon>Saccharomycetes</taxon>
        <taxon>Saccharomycodales</taxon>
        <taxon>Saccharomycodaceae</taxon>
        <taxon>Hanseniaspora</taxon>
    </lineage>
</organism>
<feature type="compositionally biased region" description="Polar residues" evidence="1">
    <location>
        <begin position="745"/>
        <end position="761"/>
    </location>
</feature>
<feature type="region of interest" description="Disordered" evidence="1">
    <location>
        <begin position="745"/>
        <end position="843"/>
    </location>
</feature>
<evidence type="ECO:0000313" key="3">
    <source>
        <dbReference type="Proteomes" id="UP000092321"/>
    </source>
</evidence>
<evidence type="ECO:0000313" key="2">
    <source>
        <dbReference type="EMBL" id="OBA27356.1"/>
    </source>
</evidence>
<dbReference type="OrthoDB" id="3973112at2759"/>
<keyword evidence="3" id="KW-1185">Reference proteome</keyword>
<feature type="compositionally biased region" description="Polar residues" evidence="1">
    <location>
        <begin position="831"/>
        <end position="843"/>
    </location>
</feature>
<feature type="compositionally biased region" description="Polar residues" evidence="1">
    <location>
        <begin position="780"/>
        <end position="823"/>
    </location>
</feature>
<sequence length="843" mass="98999">MADKVKTNLPKATKLVVSKKKKKCRPSFKIAPPIFQGFKKKYYCLYCKNSYKNTPKIVKNHISAHSHKINVKNYYLNKFLQLYDRSYLKSKGEFKLGNDINRFENSLLNNRKLGIQFENIRGDDEETGSNILSKIKLLNKKSDMNIPSFILRRRAIFKQKKNQKIKDKINYKKCVKNKNKPITNKDRQQLHEAKQILKQLNHKKQNSFKKYQIAKKRKKLLKILAANTDSNLNLNYNFGGDRKTKFDHSNEDNSLQILNHIYKKSPNYNRIFLSNDVNFNIWDTREDYINKFNENLKQKKLKSLKTKIAKVKKRIQIKRKYGKRKFNPKLKNNKKRGQSEDKKWLDKFNRKFNDETYLKFLKLKLKKIDNITDKRKLKFDKRADKYKLFNENIQLNKFLPAIQQEKNKYTNSLLLPPRTLNLNSNNVVPDKEGESTFITFRSNNKQKLQKAGPTPDWLLKTPSNKILSRRLFFPQKNDLEGIPTAMYNYLHKSKKLKHLIKQSLYQKQNIKSLFKYQGFLWKNYRKRNSFYKMNNNVLQKSRIIKLLQLKSMGKHWYNKIYGQREGKFKKLQRLTRYKEIRGKKLKYKKKNTVKSSNSKKTITTKTRFNNGTKIEPINKNSKVVKVENKKPIKKVFVPLKKPVIKKAENGKKVSRFDKTSVGKPVNRFQSNAAIAKISEQPQAKKIEPISRFNTSKPIVSRFNNNTLYQPPKVSNTTNSRFINNNNTKQVSRFNDSTTAKLNSINTSTSRFSGSTAPNTATKPIMLSKPYNTNNNINNKPVENTIGSRFSNTKPTVTSKSDSPPVQQRASTTTPSRFNNSSNQRRFDTKSYRTTNTTKSRFQG</sequence>
<dbReference type="AlphaFoldDB" id="A0A1B7TF35"/>
<evidence type="ECO:0000256" key="1">
    <source>
        <dbReference type="SAM" id="MobiDB-lite"/>
    </source>
</evidence>
<dbReference type="EMBL" id="LXPE01000009">
    <property type="protein sequence ID" value="OBA27356.1"/>
    <property type="molecule type" value="Genomic_DNA"/>
</dbReference>
<proteinExistence type="predicted"/>
<dbReference type="Proteomes" id="UP000092321">
    <property type="component" value="Unassembled WGS sequence"/>
</dbReference>
<gene>
    <name evidence="2" type="ORF">HANVADRAFT_52379</name>
</gene>
<reference evidence="3" key="1">
    <citation type="journal article" date="2016" name="Proc. Natl. Acad. Sci. U.S.A.">
        <title>Comparative genomics of biotechnologically important yeasts.</title>
        <authorList>
            <person name="Riley R."/>
            <person name="Haridas S."/>
            <person name="Wolfe K.H."/>
            <person name="Lopes M.R."/>
            <person name="Hittinger C.T."/>
            <person name="Goeker M."/>
            <person name="Salamov A.A."/>
            <person name="Wisecaver J.H."/>
            <person name="Long T.M."/>
            <person name="Calvey C.H."/>
            <person name="Aerts A.L."/>
            <person name="Barry K.W."/>
            <person name="Choi C."/>
            <person name="Clum A."/>
            <person name="Coughlan A.Y."/>
            <person name="Deshpande S."/>
            <person name="Douglass A.P."/>
            <person name="Hanson S.J."/>
            <person name="Klenk H.-P."/>
            <person name="LaButti K.M."/>
            <person name="Lapidus A."/>
            <person name="Lindquist E.A."/>
            <person name="Lipzen A.M."/>
            <person name="Meier-Kolthoff J.P."/>
            <person name="Ohm R.A."/>
            <person name="Otillar R.P."/>
            <person name="Pangilinan J.L."/>
            <person name="Peng Y."/>
            <person name="Rokas A."/>
            <person name="Rosa C.A."/>
            <person name="Scheuner C."/>
            <person name="Sibirny A.A."/>
            <person name="Slot J.C."/>
            <person name="Stielow J.B."/>
            <person name="Sun H."/>
            <person name="Kurtzman C.P."/>
            <person name="Blackwell M."/>
            <person name="Grigoriev I.V."/>
            <person name="Jeffries T.W."/>
        </authorList>
    </citation>
    <scope>NUCLEOTIDE SEQUENCE [LARGE SCALE GENOMIC DNA]</scope>
    <source>
        <strain evidence="3">NRRL Y-1626</strain>
    </source>
</reference>
<protein>
    <submittedName>
        <fullName evidence="2">Uncharacterized protein</fullName>
    </submittedName>
</protein>
<name>A0A1B7TF35_9ASCO</name>
<comment type="caution">
    <text evidence="2">The sequence shown here is derived from an EMBL/GenBank/DDBJ whole genome shotgun (WGS) entry which is preliminary data.</text>
</comment>